<keyword evidence="7" id="KW-1185">Reference proteome</keyword>
<dbReference type="InterPro" id="IPR013324">
    <property type="entry name" value="RNA_pol_sigma_r3/r4-like"/>
</dbReference>
<name>A0A1I0SA93_9BACT</name>
<dbReference type="Gene3D" id="1.10.1740.10">
    <property type="match status" value="1"/>
</dbReference>
<keyword evidence="4" id="KW-0804">Transcription</keyword>
<comment type="similarity">
    <text evidence="1">Belongs to the sigma-70 factor family. ECF subfamily.</text>
</comment>
<dbReference type="EMBL" id="FOJG01000002">
    <property type="protein sequence ID" value="SEW53374.1"/>
    <property type="molecule type" value="Genomic_DNA"/>
</dbReference>
<feature type="domain" description="HTH luxR-type" evidence="5">
    <location>
        <begin position="146"/>
        <end position="173"/>
    </location>
</feature>
<dbReference type="SMART" id="SM00421">
    <property type="entry name" value="HTH_LUXR"/>
    <property type="match status" value="1"/>
</dbReference>
<proteinExistence type="inferred from homology"/>
<dbReference type="GO" id="GO:0016987">
    <property type="term" value="F:sigma factor activity"/>
    <property type="evidence" value="ECO:0007669"/>
    <property type="project" value="UniProtKB-KW"/>
</dbReference>
<evidence type="ECO:0000256" key="3">
    <source>
        <dbReference type="ARBA" id="ARBA00023082"/>
    </source>
</evidence>
<evidence type="ECO:0000313" key="6">
    <source>
        <dbReference type="EMBL" id="SEW53374.1"/>
    </source>
</evidence>
<dbReference type="Proteomes" id="UP000199310">
    <property type="component" value="Unassembled WGS sequence"/>
</dbReference>
<dbReference type="RefSeq" id="WP_089900476.1">
    <property type="nucleotide sequence ID" value="NZ_FOJG01000002.1"/>
</dbReference>
<organism evidence="6 7">
    <name type="scientific">Chitinophaga arvensicola</name>
    <dbReference type="NCBI Taxonomy" id="29529"/>
    <lineage>
        <taxon>Bacteria</taxon>
        <taxon>Pseudomonadati</taxon>
        <taxon>Bacteroidota</taxon>
        <taxon>Chitinophagia</taxon>
        <taxon>Chitinophagales</taxon>
        <taxon>Chitinophagaceae</taxon>
        <taxon>Chitinophaga</taxon>
    </lineage>
</organism>
<dbReference type="InterPro" id="IPR014284">
    <property type="entry name" value="RNA_pol_sigma-70_dom"/>
</dbReference>
<dbReference type="AlphaFoldDB" id="A0A1I0SA93"/>
<evidence type="ECO:0000313" key="7">
    <source>
        <dbReference type="Proteomes" id="UP000199310"/>
    </source>
</evidence>
<evidence type="ECO:0000256" key="4">
    <source>
        <dbReference type="ARBA" id="ARBA00023163"/>
    </source>
</evidence>
<dbReference type="STRING" id="29529.SAMN04488122_5434"/>
<keyword evidence="2" id="KW-0805">Transcription regulation</keyword>
<dbReference type="Pfam" id="PF04542">
    <property type="entry name" value="Sigma70_r2"/>
    <property type="match status" value="1"/>
</dbReference>
<dbReference type="InterPro" id="IPR013249">
    <property type="entry name" value="RNA_pol_sigma70_r4_t2"/>
</dbReference>
<evidence type="ECO:0000256" key="1">
    <source>
        <dbReference type="ARBA" id="ARBA00010641"/>
    </source>
</evidence>
<keyword evidence="3" id="KW-0731">Sigma factor</keyword>
<dbReference type="GO" id="GO:0006352">
    <property type="term" value="P:DNA-templated transcription initiation"/>
    <property type="evidence" value="ECO:0007669"/>
    <property type="project" value="InterPro"/>
</dbReference>
<dbReference type="InterPro" id="IPR036388">
    <property type="entry name" value="WH-like_DNA-bd_sf"/>
</dbReference>
<gene>
    <name evidence="6" type="ORF">SAMN04488122_5434</name>
</gene>
<evidence type="ECO:0000259" key="5">
    <source>
        <dbReference type="PROSITE" id="PS00622"/>
    </source>
</evidence>
<dbReference type="InterPro" id="IPR039425">
    <property type="entry name" value="RNA_pol_sigma-70-like"/>
</dbReference>
<dbReference type="GO" id="GO:0003677">
    <property type="term" value="F:DNA binding"/>
    <property type="evidence" value="ECO:0007669"/>
    <property type="project" value="InterPro"/>
</dbReference>
<dbReference type="InterPro" id="IPR013325">
    <property type="entry name" value="RNA_pol_sigma_r2"/>
</dbReference>
<dbReference type="PROSITE" id="PS00622">
    <property type="entry name" value="HTH_LUXR_1"/>
    <property type="match status" value="1"/>
</dbReference>
<dbReference type="SUPFAM" id="SSF88659">
    <property type="entry name" value="Sigma3 and sigma4 domains of RNA polymerase sigma factors"/>
    <property type="match status" value="1"/>
</dbReference>
<dbReference type="NCBIfam" id="TIGR02937">
    <property type="entry name" value="sigma70-ECF"/>
    <property type="match status" value="1"/>
</dbReference>
<accession>A0A1I0SA93</accession>
<reference evidence="7" key="1">
    <citation type="submission" date="2016-10" db="EMBL/GenBank/DDBJ databases">
        <authorList>
            <person name="Varghese N."/>
            <person name="Submissions S."/>
        </authorList>
    </citation>
    <scope>NUCLEOTIDE SEQUENCE [LARGE SCALE GENOMIC DNA]</scope>
    <source>
        <strain evidence="7">DSM 3695</strain>
    </source>
</reference>
<dbReference type="PANTHER" id="PTHR43133:SF46">
    <property type="entry name" value="RNA POLYMERASE SIGMA-70 FACTOR ECF SUBFAMILY"/>
    <property type="match status" value="1"/>
</dbReference>
<dbReference type="Pfam" id="PF08281">
    <property type="entry name" value="Sigma70_r4_2"/>
    <property type="match status" value="1"/>
</dbReference>
<dbReference type="InterPro" id="IPR007627">
    <property type="entry name" value="RNA_pol_sigma70_r2"/>
</dbReference>
<protein>
    <submittedName>
        <fullName evidence="6">RNA polymerase sigma-70 factor, ECF subfamily</fullName>
    </submittedName>
</protein>
<evidence type="ECO:0000256" key="2">
    <source>
        <dbReference type="ARBA" id="ARBA00023015"/>
    </source>
</evidence>
<sequence length="191" mass="22570">MHIDHPELLARIADGNEAAMKHFFQSFYPRLRYFILDVLKDDAEAQDIAQEAISIFWNRREHFRHATIREAGAFLFTVARNKCHDHRKHLQVKSSKQGEIIYSQETIEDILEAKIIKEDLFNRVYAEILTLPPSQVQLLKMIFVEDLSTPEIAERLGITPNNVRNQKARALEKLRLLLEKRRLMIFFSFFY</sequence>
<dbReference type="OrthoDB" id="671650at2"/>
<dbReference type="InterPro" id="IPR000792">
    <property type="entry name" value="Tscrpt_reg_LuxR_C"/>
</dbReference>
<dbReference type="SUPFAM" id="SSF88946">
    <property type="entry name" value="Sigma2 domain of RNA polymerase sigma factors"/>
    <property type="match status" value="1"/>
</dbReference>
<dbReference type="PANTHER" id="PTHR43133">
    <property type="entry name" value="RNA POLYMERASE ECF-TYPE SIGMA FACTO"/>
    <property type="match status" value="1"/>
</dbReference>
<dbReference type="Gene3D" id="1.10.10.10">
    <property type="entry name" value="Winged helix-like DNA-binding domain superfamily/Winged helix DNA-binding domain"/>
    <property type="match status" value="1"/>
</dbReference>